<feature type="compositionally biased region" description="Basic and acidic residues" evidence="1">
    <location>
        <begin position="344"/>
        <end position="353"/>
    </location>
</feature>
<proteinExistence type="predicted"/>
<keyword evidence="3" id="KW-1185">Reference proteome</keyword>
<feature type="compositionally biased region" description="Polar residues" evidence="1">
    <location>
        <begin position="81"/>
        <end position="106"/>
    </location>
</feature>
<organism evidence="2 3">
    <name type="scientific">Trichostrongylus colubriformis</name>
    <name type="common">Black scour worm</name>
    <dbReference type="NCBI Taxonomy" id="6319"/>
    <lineage>
        <taxon>Eukaryota</taxon>
        <taxon>Metazoa</taxon>
        <taxon>Ecdysozoa</taxon>
        <taxon>Nematoda</taxon>
        <taxon>Chromadorea</taxon>
        <taxon>Rhabditida</taxon>
        <taxon>Rhabditina</taxon>
        <taxon>Rhabditomorpha</taxon>
        <taxon>Strongyloidea</taxon>
        <taxon>Trichostrongylidae</taxon>
        <taxon>Trichostrongylus</taxon>
    </lineage>
</organism>
<feature type="region of interest" description="Disordered" evidence="1">
    <location>
        <begin position="221"/>
        <end position="353"/>
    </location>
</feature>
<protein>
    <submittedName>
        <fullName evidence="2">Uncharacterized protein</fullName>
    </submittedName>
</protein>
<dbReference type="Proteomes" id="UP001331761">
    <property type="component" value="Unassembled WGS sequence"/>
</dbReference>
<feature type="compositionally biased region" description="Pro residues" evidence="1">
    <location>
        <begin position="153"/>
        <end position="168"/>
    </location>
</feature>
<sequence length="353" mass="39374">MMPVPPAPTSPPVYTGPPGPPAPLTEATPSMTTMLPPALRRRLKQLMRKKTPPRRINPQTTAASRIIPNPQTTPVPHLSPPVQSTPIPQTTPVPLTTSASRTTRTWPSMDDRRTDSRQRVEWSPGPHPTVVVSPPRSTEPPRPTMDWRREPAPTAPPPAPQRTQPPPTESTRPPKRRRLFDSSASLEIVTRDTMHSREQDRIPIVNVHTRIDNRLPEVHRTTTTTTMPSPASRGQPPVEIIRPTETTITRPKVDFDEVMAIDAQNNDDDDYEEPVDDLSDSDMYLGSAEDDIETPPPLPPTPTYPPRHRPAKVRPIVHPPAGHHQNSHHENDAGRTAPVSVDPRPQDPRWQDP</sequence>
<dbReference type="EMBL" id="WIXE01014468">
    <property type="protein sequence ID" value="KAK5974273.1"/>
    <property type="molecule type" value="Genomic_DNA"/>
</dbReference>
<dbReference type="AlphaFoldDB" id="A0AAN8G0V4"/>
<feature type="compositionally biased region" description="Polar residues" evidence="1">
    <location>
        <begin position="57"/>
        <end position="70"/>
    </location>
</feature>
<feature type="compositionally biased region" description="Low complexity" evidence="1">
    <location>
        <begin position="236"/>
        <end position="250"/>
    </location>
</feature>
<reference evidence="2 3" key="1">
    <citation type="submission" date="2019-10" db="EMBL/GenBank/DDBJ databases">
        <title>Assembly and Annotation for the nematode Trichostrongylus colubriformis.</title>
        <authorList>
            <person name="Martin J."/>
        </authorList>
    </citation>
    <scope>NUCLEOTIDE SEQUENCE [LARGE SCALE GENOMIC DNA]</scope>
    <source>
        <strain evidence="2">G859</strain>
        <tissue evidence="2">Whole worm</tissue>
    </source>
</reference>
<comment type="caution">
    <text evidence="2">The sequence shown here is derived from an EMBL/GenBank/DDBJ whole genome shotgun (WGS) entry which is preliminary data.</text>
</comment>
<feature type="non-terminal residue" evidence="2">
    <location>
        <position position="353"/>
    </location>
</feature>
<gene>
    <name evidence="2" type="ORF">GCK32_019296</name>
</gene>
<accession>A0AAN8G0V4</accession>
<feature type="compositionally biased region" description="Basic and acidic residues" evidence="1">
    <location>
        <begin position="109"/>
        <end position="120"/>
    </location>
</feature>
<feature type="region of interest" description="Disordered" evidence="1">
    <location>
        <begin position="1"/>
        <end position="203"/>
    </location>
</feature>
<feature type="compositionally biased region" description="Basic and acidic residues" evidence="1">
    <location>
        <begin position="189"/>
        <end position="201"/>
    </location>
</feature>
<name>A0AAN8G0V4_TRICO</name>
<evidence type="ECO:0000313" key="2">
    <source>
        <dbReference type="EMBL" id="KAK5974273.1"/>
    </source>
</evidence>
<evidence type="ECO:0000313" key="3">
    <source>
        <dbReference type="Proteomes" id="UP001331761"/>
    </source>
</evidence>
<feature type="compositionally biased region" description="Acidic residues" evidence="1">
    <location>
        <begin position="265"/>
        <end position="280"/>
    </location>
</feature>
<feature type="compositionally biased region" description="Pro residues" evidence="1">
    <location>
        <begin position="1"/>
        <end position="23"/>
    </location>
</feature>
<feature type="compositionally biased region" description="Pro residues" evidence="1">
    <location>
        <begin position="294"/>
        <end position="305"/>
    </location>
</feature>
<feature type="compositionally biased region" description="Basic residues" evidence="1">
    <location>
        <begin position="39"/>
        <end position="53"/>
    </location>
</feature>
<evidence type="ECO:0000256" key="1">
    <source>
        <dbReference type="SAM" id="MobiDB-lite"/>
    </source>
</evidence>